<sequence>MHRIECTLNNYAWGKHGENSEVAKLFAAGHKDFQIAKNMPYSELWMGTHPDGPARIHESSEKLSKFLAKYEASKFSSSNKKEENHLPFIMKIMSIKHTLSLQVHPTKEQAAYLHKKDPINYPDSNHKPELAYALTKFELLCGFRPAFEIIQNIQTFPEFRNIMGKNETAEFEEIIKSGFTQESEEAKEALKKCFTKMLYSQIETQDFVVEQLQSFYEKLESGIRGALSEETITVLLSMKNNFPNDVGCFSPLYLNHMILQPGECCFYAAEELHAYLSGECVECVGCSNNTIRAALTPKFIDREALINVLNYRMTAPEFYLVPPKKLQQNIIEFAPDCKDFTLHEIKYSKSEGAESDSKIISLPSLQCGSIMVIVEGEGKYKNHEKERIFKRGDIFYIEPEKPIQISTSGSSLVAYRTFGYEEDHRRIG</sequence>
<evidence type="ECO:0000313" key="1">
    <source>
        <dbReference type="Proteomes" id="UP000887580"/>
    </source>
</evidence>
<name>A0AC35EYI5_9BILA</name>
<organism evidence="1 2">
    <name type="scientific">Panagrolaimus sp. PS1159</name>
    <dbReference type="NCBI Taxonomy" id="55785"/>
    <lineage>
        <taxon>Eukaryota</taxon>
        <taxon>Metazoa</taxon>
        <taxon>Ecdysozoa</taxon>
        <taxon>Nematoda</taxon>
        <taxon>Chromadorea</taxon>
        <taxon>Rhabditida</taxon>
        <taxon>Tylenchina</taxon>
        <taxon>Panagrolaimomorpha</taxon>
        <taxon>Panagrolaimoidea</taxon>
        <taxon>Panagrolaimidae</taxon>
        <taxon>Panagrolaimus</taxon>
    </lineage>
</organism>
<dbReference type="Proteomes" id="UP000887580">
    <property type="component" value="Unplaced"/>
</dbReference>
<dbReference type="WBParaSite" id="PS1159_v2.g12014.t1">
    <property type="protein sequence ID" value="PS1159_v2.g12014.t1"/>
    <property type="gene ID" value="PS1159_v2.g12014"/>
</dbReference>
<evidence type="ECO:0000313" key="2">
    <source>
        <dbReference type="WBParaSite" id="PS1159_v2.g12014.t1"/>
    </source>
</evidence>
<reference evidence="2" key="1">
    <citation type="submission" date="2022-11" db="UniProtKB">
        <authorList>
            <consortium name="WormBaseParasite"/>
        </authorList>
    </citation>
    <scope>IDENTIFICATION</scope>
</reference>
<protein>
    <submittedName>
        <fullName evidence="2">Mannose-6-phosphate isomerase</fullName>
    </submittedName>
</protein>
<proteinExistence type="predicted"/>
<accession>A0AC35EYI5</accession>